<dbReference type="GO" id="GO:0017147">
    <property type="term" value="F:Wnt-protein binding"/>
    <property type="evidence" value="ECO:0007669"/>
    <property type="project" value="TreeGrafter"/>
</dbReference>
<dbReference type="Pfam" id="PF00051">
    <property type="entry name" value="Kringle"/>
    <property type="match status" value="1"/>
</dbReference>
<dbReference type="Gene3D" id="1.10.2000.10">
    <property type="entry name" value="Frizzled cysteine-rich domain"/>
    <property type="match status" value="1"/>
</dbReference>
<dbReference type="PROSITE" id="PS50835">
    <property type="entry name" value="IG_LIKE"/>
    <property type="match status" value="1"/>
</dbReference>
<evidence type="ECO:0000256" key="11">
    <source>
        <dbReference type="ARBA" id="ARBA00023137"/>
    </source>
</evidence>
<evidence type="ECO:0000256" key="7">
    <source>
        <dbReference type="ARBA" id="ARBA00022777"/>
    </source>
</evidence>
<dbReference type="PROSITE" id="PS50038">
    <property type="entry name" value="FZ"/>
    <property type="match status" value="1"/>
</dbReference>
<keyword evidence="23" id="KW-1185">Reference proteome</keyword>
<evidence type="ECO:0000259" key="19">
    <source>
        <dbReference type="PROSITE" id="PS50011"/>
    </source>
</evidence>
<dbReference type="WBParaSite" id="TMUE_0000000755.1">
    <property type="protein sequence ID" value="TMUE_0000000755.1"/>
    <property type="gene ID" value="WBGene00296679"/>
</dbReference>
<feature type="domain" description="FZ" evidence="20">
    <location>
        <begin position="263"/>
        <end position="400"/>
    </location>
</feature>
<feature type="compositionally biased region" description="Low complexity" evidence="17">
    <location>
        <begin position="916"/>
        <end position="929"/>
    </location>
</feature>
<dbReference type="SUPFAM" id="SSF57440">
    <property type="entry name" value="Kringle-like"/>
    <property type="match status" value="1"/>
</dbReference>
<dbReference type="Gene3D" id="2.60.40.10">
    <property type="entry name" value="Immunoglobulins"/>
    <property type="match status" value="1"/>
</dbReference>
<sequence>MDGRDALVFFTPGRFSSTVQILLSPLSLCHVLSISVTKDVDECLPAFNSFPLRSVVANTVRVDHRVRSANCFPGRQHRPFLFGRRLERVSTLLAGAAAGSVQPDMDTLIVEPAGSDDYLDDDEPAFNDTVDANPSGAQRSFLNLNGLLPNLTRKAGDSIRLKCRVTGSLPITFRWYKNDAPLLKEKNRVTVKSRDYWSRLRIANLHVLDSGYYRCDASNKAGSVQTTSLLKIQASTTRGRVESQSALMMSPDNDYPIQWVGEPITGTCQPYRGKACSRVLSGQKVLVHSDDPEYMMDTERQLLAAISVIANTSNVSEACKSYSEQVSCYHNYQVCDQEIAHSRSTGIPILPLCKKDCLLLEEDICLEEYESAKSHGLIGAGALLPNCGKLSDHVDKCVNVVKLSDAHQVRPSDPCYVGSGKTYRGTASISESGGRCGRWSQFSRLFPHYRSVNHPELTGHNYCRNPGGQKPRPWCFTENGREEYCRLNRCPPDLYPELLERELGAGVHGDKNPSGGDRLSFWNLSSDYFQYIMVAGGVLGVLVLAVLAILFVYCFRARKARKKKGCAPVYVNGNLCGSALKNSDLNHHHQYELATLLPRSPPVNLPPEIPACSIHFVEILGDGHFGKVWKGELLGYSGDDESVQVAVVTLNEDAPSHQKKDFEQEVARLSRLRHSNIVDMLGVSTSGHSPAMVFEFMVHGDLHEFLLLRAPYSQSGVVDKERIMLDQSDFLHVATQVASGMEYLSSQHFVHRDLATRNCLVTDRLSIKIAEFGLIREDYANDYYYVQSKVLLPVRWMPPEAILYGRFSEASDVWAFGVTMWEMYTYGTQPFFGYPNQEVIEMVRQRCLLQCPENCPTRMYSLMVECWHESPSRRPQFGELHGRLQTWSVVSTPAHSSAMGSLAMGNGGAPSLTRRSSSVHSGQSSSIGPSSVTMHLDGIAIGGAGAGHVCPNGTVPVGSGYPIAGTHLSSLAALTCSPNGAQKNGSNATSCRLLGQSNFYASSTVESSVESTS</sequence>
<dbReference type="PROSITE" id="PS50011">
    <property type="entry name" value="PROTEIN_KINASE_DOM"/>
    <property type="match status" value="1"/>
</dbReference>
<dbReference type="InterPro" id="IPR008266">
    <property type="entry name" value="Tyr_kinase_AS"/>
</dbReference>
<keyword evidence="4" id="KW-0808">Transferase</keyword>
<dbReference type="InterPro" id="IPR007110">
    <property type="entry name" value="Ig-like_dom"/>
</dbReference>
<organism evidence="23 24">
    <name type="scientific">Trichuris muris</name>
    <name type="common">Mouse whipworm</name>
    <dbReference type="NCBI Taxonomy" id="70415"/>
    <lineage>
        <taxon>Eukaryota</taxon>
        <taxon>Metazoa</taxon>
        <taxon>Ecdysozoa</taxon>
        <taxon>Nematoda</taxon>
        <taxon>Enoplea</taxon>
        <taxon>Dorylaimia</taxon>
        <taxon>Trichinellida</taxon>
        <taxon>Trichuridae</taxon>
        <taxon>Trichuris</taxon>
    </lineage>
</organism>
<dbReference type="FunFam" id="1.10.510.10:FF:000554">
    <property type="entry name" value="Predicted protein"/>
    <property type="match status" value="1"/>
</dbReference>
<dbReference type="SUPFAM" id="SSF56112">
    <property type="entry name" value="Protein kinase-like (PK-like)"/>
    <property type="match status" value="1"/>
</dbReference>
<evidence type="ECO:0000256" key="4">
    <source>
        <dbReference type="ARBA" id="ARBA00022679"/>
    </source>
</evidence>
<dbReference type="SMART" id="SM00219">
    <property type="entry name" value="TyrKc"/>
    <property type="match status" value="1"/>
</dbReference>
<dbReference type="CDD" id="cd00108">
    <property type="entry name" value="KR"/>
    <property type="match status" value="1"/>
</dbReference>
<keyword evidence="7" id="KW-0418">Kinase</keyword>
<accession>A0A5S6Q0J5</accession>
<dbReference type="InterPro" id="IPR013806">
    <property type="entry name" value="Kringle-like"/>
</dbReference>
<dbReference type="Pfam" id="PF07714">
    <property type="entry name" value="PK_Tyr_Ser-Thr"/>
    <property type="match status" value="1"/>
</dbReference>
<dbReference type="InterPro" id="IPR011009">
    <property type="entry name" value="Kinase-like_dom_sf"/>
</dbReference>
<keyword evidence="8" id="KW-0067">ATP-binding</keyword>
<dbReference type="InterPro" id="IPR000001">
    <property type="entry name" value="Kringle"/>
</dbReference>
<dbReference type="GO" id="GO:0005524">
    <property type="term" value="F:ATP binding"/>
    <property type="evidence" value="ECO:0007669"/>
    <property type="project" value="UniProtKB-KW"/>
</dbReference>
<evidence type="ECO:0000256" key="3">
    <source>
        <dbReference type="ARBA" id="ARBA00022572"/>
    </source>
</evidence>
<dbReference type="InterPro" id="IPR036790">
    <property type="entry name" value="Frizzled_dom_sf"/>
</dbReference>
<evidence type="ECO:0000256" key="9">
    <source>
        <dbReference type="ARBA" id="ARBA00022989"/>
    </source>
</evidence>
<feature type="domain" description="Kringle" evidence="21">
    <location>
        <begin position="414"/>
        <end position="490"/>
    </location>
</feature>
<proteinExistence type="predicted"/>
<dbReference type="SUPFAM" id="SSF48726">
    <property type="entry name" value="Immunoglobulin"/>
    <property type="match status" value="1"/>
</dbReference>
<dbReference type="Pfam" id="PF07679">
    <property type="entry name" value="I-set"/>
    <property type="match status" value="1"/>
</dbReference>
<comment type="subcellular location">
    <subcellularLocation>
        <location evidence="1">Membrane</location>
        <topology evidence="1">Single-pass type I membrane protein</topology>
    </subcellularLocation>
</comment>
<evidence type="ECO:0000313" key="24">
    <source>
        <dbReference type="WBParaSite" id="TMUE_0000000755.1"/>
    </source>
</evidence>
<keyword evidence="15" id="KW-0393">Immunoglobulin domain</keyword>
<keyword evidence="10 18" id="KW-0472">Membrane</keyword>
<evidence type="ECO:0000256" key="12">
    <source>
        <dbReference type="ARBA" id="ARBA00023157"/>
    </source>
</evidence>
<dbReference type="PROSITE" id="PS50070">
    <property type="entry name" value="KRINGLE_2"/>
    <property type="match status" value="1"/>
</dbReference>
<dbReference type="STRING" id="70415.A0A5S6Q0J5"/>
<feature type="disulfide bond" evidence="16">
    <location>
        <begin position="436"/>
        <end position="475"/>
    </location>
</feature>
<dbReference type="PROSITE" id="PS00109">
    <property type="entry name" value="PROTEIN_KINASE_TYR"/>
    <property type="match status" value="1"/>
</dbReference>
<dbReference type="FunFam" id="2.60.40.10:FF:000107">
    <property type="entry name" value="Myosin, light chain kinase a"/>
    <property type="match status" value="1"/>
</dbReference>
<keyword evidence="5 18" id="KW-0812">Transmembrane</keyword>
<dbReference type="PANTHER" id="PTHR24416">
    <property type="entry name" value="TYROSINE-PROTEIN KINASE RECEPTOR"/>
    <property type="match status" value="1"/>
</dbReference>
<dbReference type="Gene3D" id="3.30.200.20">
    <property type="entry name" value="Phosphorylase Kinase, domain 1"/>
    <property type="match status" value="1"/>
</dbReference>
<name>A0A5S6Q0J5_TRIMR</name>
<dbReference type="InterPro" id="IPR000719">
    <property type="entry name" value="Prot_kinase_dom"/>
</dbReference>
<evidence type="ECO:0000256" key="18">
    <source>
        <dbReference type="SAM" id="Phobius"/>
    </source>
</evidence>
<evidence type="ECO:0000256" key="14">
    <source>
        <dbReference type="ARBA" id="ARBA00023180"/>
    </source>
</evidence>
<keyword evidence="9 18" id="KW-1133">Transmembrane helix</keyword>
<dbReference type="Proteomes" id="UP000046395">
    <property type="component" value="Unassembled WGS sequence"/>
</dbReference>
<dbReference type="InterPro" id="IPR050122">
    <property type="entry name" value="RTK"/>
</dbReference>
<dbReference type="CDD" id="cd07459">
    <property type="entry name" value="CRD_TK_ROR_like"/>
    <property type="match status" value="1"/>
</dbReference>
<dbReference type="GO" id="GO:0005886">
    <property type="term" value="C:plasma membrane"/>
    <property type="evidence" value="ECO:0007669"/>
    <property type="project" value="TreeGrafter"/>
</dbReference>
<evidence type="ECO:0000256" key="2">
    <source>
        <dbReference type="ARBA" id="ARBA00022553"/>
    </source>
</evidence>
<dbReference type="CDD" id="cd00096">
    <property type="entry name" value="Ig"/>
    <property type="match status" value="1"/>
</dbReference>
<dbReference type="PANTHER" id="PTHR24416:SF611">
    <property type="entry name" value="TYROSINE-PROTEIN KINASE TRANSMEMBRANE RECEPTOR ROR"/>
    <property type="match status" value="1"/>
</dbReference>
<dbReference type="Gene3D" id="1.10.510.10">
    <property type="entry name" value="Transferase(Phosphotransferase) domain 1"/>
    <property type="match status" value="1"/>
</dbReference>
<dbReference type="InterPro" id="IPR003599">
    <property type="entry name" value="Ig_sub"/>
</dbReference>
<dbReference type="GO" id="GO:0043235">
    <property type="term" value="C:receptor complex"/>
    <property type="evidence" value="ECO:0007669"/>
    <property type="project" value="TreeGrafter"/>
</dbReference>
<dbReference type="InterPro" id="IPR038178">
    <property type="entry name" value="Kringle_sf"/>
</dbReference>
<dbReference type="GO" id="GO:0007169">
    <property type="term" value="P:cell surface receptor protein tyrosine kinase signaling pathway"/>
    <property type="evidence" value="ECO:0007669"/>
    <property type="project" value="TreeGrafter"/>
</dbReference>
<evidence type="ECO:0000256" key="16">
    <source>
        <dbReference type="PROSITE-ProRule" id="PRU00121"/>
    </source>
</evidence>
<dbReference type="InterPro" id="IPR001245">
    <property type="entry name" value="Ser-Thr/Tyr_kinase_cat_dom"/>
</dbReference>
<evidence type="ECO:0000259" key="21">
    <source>
        <dbReference type="PROSITE" id="PS50070"/>
    </source>
</evidence>
<dbReference type="InterPro" id="IPR013098">
    <property type="entry name" value="Ig_I-set"/>
</dbReference>
<dbReference type="SMART" id="SM00408">
    <property type="entry name" value="IGc2"/>
    <property type="match status" value="1"/>
</dbReference>
<reference evidence="24" key="1">
    <citation type="submission" date="2019-12" db="UniProtKB">
        <authorList>
            <consortium name="WormBaseParasite"/>
        </authorList>
    </citation>
    <scope>IDENTIFICATION</scope>
</reference>
<dbReference type="InterPro" id="IPR020635">
    <property type="entry name" value="Tyr_kinase_cat_dom"/>
</dbReference>
<evidence type="ECO:0000313" key="23">
    <source>
        <dbReference type="Proteomes" id="UP000046395"/>
    </source>
</evidence>
<keyword evidence="13" id="KW-0675">Receptor</keyword>
<feature type="domain" description="Ig-like" evidence="22">
    <location>
        <begin position="134"/>
        <end position="231"/>
    </location>
</feature>
<evidence type="ECO:0000256" key="8">
    <source>
        <dbReference type="ARBA" id="ARBA00022840"/>
    </source>
</evidence>
<evidence type="ECO:0000256" key="15">
    <source>
        <dbReference type="ARBA" id="ARBA00023319"/>
    </source>
</evidence>
<feature type="domain" description="Protein kinase" evidence="19">
    <location>
        <begin position="614"/>
        <end position="884"/>
    </location>
</feature>
<evidence type="ECO:0000259" key="20">
    <source>
        <dbReference type="PROSITE" id="PS50038"/>
    </source>
</evidence>
<keyword evidence="12 16" id="KW-1015">Disulfide bond</keyword>
<dbReference type="PROSITE" id="PS00021">
    <property type="entry name" value="KRINGLE_1"/>
    <property type="match status" value="1"/>
</dbReference>
<evidence type="ECO:0000256" key="1">
    <source>
        <dbReference type="ARBA" id="ARBA00004479"/>
    </source>
</evidence>
<evidence type="ECO:0000256" key="6">
    <source>
        <dbReference type="ARBA" id="ARBA00022741"/>
    </source>
</evidence>
<dbReference type="PRINTS" id="PR00109">
    <property type="entry name" value="TYRKINASE"/>
</dbReference>
<evidence type="ECO:0000256" key="13">
    <source>
        <dbReference type="ARBA" id="ARBA00023170"/>
    </source>
</evidence>
<keyword evidence="11" id="KW-0829">Tyrosine-protein kinase</keyword>
<evidence type="ECO:0000256" key="17">
    <source>
        <dbReference type="SAM" id="MobiDB-lite"/>
    </source>
</evidence>
<evidence type="ECO:0000256" key="5">
    <source>
        <dbReference type="ARBA" id="ARBA00022692"/>
    </source>
</evidence>
<dbReference type="InterPro" id="IPR036179">
    <property type="entry name" value="Ig-like_dom_sf"/>
</dbReference>
<keyword evidence="2" id="KW-0597">Phosphoprotein</keyword>
<dbReference type="InterPro" id="IPR018056">
    <property type="entry name" value="Kringle_CS"/>
</dbReference>
<dbReference type="AlphaFoldDB" id="A0A5S6Q0J5"/>
<evidence type="ECO:0000256" key="10">
    <source>
        <dbReference type="ARBA" id="ARBA00023136"/>
    </source>
</evidence>
<keyword evidence="6" id="KW-0547">Nucleotide-binding</keyword>
<dbReference type="Gene3D" id="2.40.20.10">
    <property type="entry name" value="Plasminogen Kringle 4"/>
    <property type="match status" value="1"/>
</dbReference>
<feature type="transmembrane region" description="Helical" evidence="18">
    <location>
        <begin position="528"/>
        <end position="555"/>
    </location>
</feature>
<keyword evidence="14" id="KW-0325">Glycoprotein</keyword>
<dbReference type="InterPro" id="IPR020067">
    <property type="entry name" value="Frizzled_dom"/>
</dbReference>
<keyword evidence="3 16" id="KW-0420">Kringle</keyword>
<dbReference type="GO" id="GO:0009653">
    <property type="term" value="P:anatomical structure morphogenesis"/>
    <property type="evidence" value="ECO:0007669"/>
    <property type="project" value="UniProtKB-ARBA"/>
</dbReference>
<comment type="caution">
    <text evidence="16">Lacks conserved residue(s) required for the propagation of feature annotation.</text>
</comment>
<dbReference type="GO" id="GO:0004714">
    <property type="term" value="F:transmembrane receptor protein tyrosine kinase activity"/>
    <property type="evidence" value="ECO:0007669"/>
    <property type="project" value="TreeGrafter"/>
</dbReference>
<feature type="region of interest" description="Disordered" evidence="17">
    <location>
        <begin position="905"/>
        <end position="929"/>
    </location>
</feature>
<dbReference type="InterPro" id="IPR003598">
    <property type="entry name" value="Ig_sub2"/>
</dbReference>
<dbReference type="SMART" id="SM00130">
    <property type="entry name" value="KR"/>
    <property type="match status" value="1"/>
</dbReference>
<evidence type="ECO:0000259" key="22">
    <source>
        <dbReference type="PROSITE" id="PS50835"/>
    </source>
</evidence>
<dbReference type="SMART" id="SM00409">
    <property type="entry name" value="IG"/>
    <property type="match status" value="1"/>
</dbReference>
<protein>
    <submittedName>
        <fullName evidence="24">Receptor protein-tyrosine kinase</fullName>
    </submittedName>
</protein>
<dbReference type="InterPro" id="IPR013783">
    <property type="entry name" value="Ig-like_fold"/>
</dbReference>
<dbReference type="InterPro" id="IPR041775">
    <property type="entry name" value="Ror-like_CRD"/>
</dbReference>
<dbReference type="PRINTS" id="PR00018">
    <property type="entry name" value="KRINGLE"/>
</dbReference>